<dbReference type="Gene3D" id="1.10.630.10">
    <property type="entry name" value="Cytochrome P450"/>
    <property type="match status" value="1"/>
</dbReference>
<keyword evidence="4" id="KW-0408">Iron</keyword>
<keyword evidence="6" id="KW-1133">Transmembrane helix</keyword>
<comment type="similarity">
    <text evidence="1">Belongs to the cytochrome P450 family.</text>
</comment>
<dbReference type="InterPro" id="IPR001128">
    <property type="entry name" value="Cyt_P450"/>
</dbReference>
<dbReference type="PANTHER" id="PTHR24296">
    <property type="entry name" value="CYTOCHROME P450"/>
    <property type="match status" value="1"/>
</dbReference>
<dbReference type="OrthoDB" id="1470350at2759"/>
<name>A0A139ART4_GONPJ</name>
<evidence type="ECO:0000256" key="4">
    <source>
        <dbReference type="ARBA" id="ARBA00023004"/>
    </source>
</evidence>
<evidence type="ECO:0000313" key="8">
    <source>
        <dbReference type="Proteomes" id="UP000070544"/>
    </source>
</evidence>
<keyword evidence="6" id="KW-0812">Transmembrane</keyword>
<reference evidence="7 8" key="1">
    <citation type="journal article" date="2015" name="Genome Biol. Evol.">
        <title>Phylogenomic analyses indicate that early fungi evolved digesting cell walls of algal ancestors of land plants.</title>
        <authorList>
            <person name="Chang Y."/>
            <person name="Wang S."/>
            <person name="Sekimoto S."/>
            <person name="Aerts A.L."/>
            <person name="Choi C."/>
            <person name="Clum A."/>
            <person name="LaButti K.M."/>
            <person name="Lindquist E.A."/>
            <person name="Yee Ngan C."/>
            <person name="Ohm R.A."/>
            <person name="Salamov A.A."/>
            <person name="Grigoriev I.V."/>
            <person name="Spatafora J.W."/>
            <person name="Berbee M.L."/>
        </authorList>
    </citation>
    <scope>NUCLEOTIDE SEQUENCE [LARGE SCALE GENOMIC DNA]</scope>
    <source>
        <strain evidence="7 8">JEL478</strain>
    </source>
</reference>
<dbReference type="InterPro" id="IPR036396">
    <property type="entry name" value="Cyt_P450_sf"/>
</dbReference>
<feature type="region of interest" description="Disordered" evidence="5">
    <location>
        <begin position="289"/>
        <end position="319"/>
    </location>
</feature>
<dbReference type="AlphaFoldDB" id="A0A139ART4"/>
<dbReference type="GO" id="GO:0020037">
    <property type="term" value="F:heme binding"/>
    <property type="evidence" value="ECO:0007669"/>
    <property type="project" value="InterPro"/>
</dbReference>
<dbReference type="Pfam" id="PF00067">
    <property type="entry name" value="p450"/>
    <property type="match status" value="1"/>
</dbReference>
<dbReference type="STRING" id="1344416.A0A139ART4"/>
<protein>
    <submittedName>
        <fullName evidence="7">Cytochrome P450</fullName>
    </submittedName>
</protein>
<evidence type="ECO:0000256" key="3">
    <source>
        <dbReference type="ARBA" id="ARBA00023002"/>
    </source>
</evidence>
<evidence type="ECO:0000256" key="1">
    <source>
        <dbReference type="ARBA" id="ARBA00010617"/>
    </source>
</evidence>
<dbReference type="EMBL" id="KQ965738">
    <property type="protein sequence ID" value="KXS19461.1"/>
    <property type="molecule type" value="Genomic_DNA"/>
</dbReference>
<proteinExistence type="inferred from homology"/>
<feature type="transmembrane region" description="Helical" evidence="6">
    <location>
        <begin position="12"/>
        <end position="35"/>
    </location>
</feature>
<keyword evidence="3" id="KW-0560">Oxidoreductase</keyword>
<dbReference type="Proteomes" id="UP000070544">
    <property type="component" value="Unassembled WGS sequence"/>
</dbReference>
<evidence type="ECO:0000256" key="2">
    <source>
        <dbReference type="ARBA" id="ARBA00022723"/>
    </source>
</evidence>
<dbReference type="GO" id="GO:0005506">
    <property type="term" value="F:iron ion binding"/>
    <property type="evidence" value="ECO:0007669"/>
    <property type="project" value="InterPro"/>
</dbReference>
<sequence>MALASSIAQSILSLSLPATVVLLLGLLVIFLVIAYPDRAVGTRVRPEVTPGEGAVPAFGHLLQIAKTDNYKLEDQLRETRRVGEDKAYRLTLYNPATGPLDVVVTSNVKDVETILKDPYTFVKGELFATTLSDFLGKGIFNSDGDRWHAQRKTASHVFNVKNFRAFSTDFLYEVGQLTKHLDTAREAGAVVDLQDLLLRCTLDSFGRLAMGSDFKCIAQPGSLKDGRYALPTVEFMEAFDYVNLMVGRRQSRLYWQLEERLDGTTAKIRAAQRVMFSFADNVISEKRRRMAAGESVDEEGRSSEGRRADMLGGSAAGVG</sequence>
<dbReference type="SUPFAM" id="SSF48264">
    <property type="entry name" value="Cytochrome P450"/>
    <property type="match status" value="1"/>
</dbReference>
<organism evidence="7 8">
    <name type="scientific">Gonapodya prolifera (strain JEL478)</name>
    <name type="common">Monoblepharis prolifera</name>
    <dbReference type="NCBI Taxonomy" id="1344416"/>
    <lineage>
        <taxon>Eukaryota</taxon>
        <taxon>Fungi</taxon>
        <taxon>Fungi incertae sedis</taxon>
        <taxon>Chytridiomycota</taxon>
        <taxon>Chytridiomycota incertae sedis</taxon>
        <taxon>Monoblepharidomycetes</taxon>
        <taxon>Monoblepharidales</taxon>
        <taxon>Gonapodyaceae</taxon>
        <taxon>Gonapodya</taxon>
    </lineage>
</organism>
<keyword evidence="2" id="KW-0479">Metal-binding</keyword>
<dbReference type="GO" id="GO:0004497">
    <property type="term" value="F:monooxygenase activity"/>
    <property type="evidence" value="ECO:0007669"/>
    <property type="project" value="InterPro"/>
</dbReference>
<evidence type="ECO:0000313" key="7">
    <source>
        <dbReference type="EMBL" id="KXS19461.1"/>
    </source>
</evidence>
<accession>A0A139ART4</accession>
<feature type="compositionally biased region" description="Basic and acidic residues" evidence="5">
    <location>
        <begin position="298"/>
        <end position="309"/>
    </location>
</feature>
<gene>
    <name evidence="7" type="ORF">M427DRAFT_67109</name>
</gene>
<evidence type="ECO:0000256" key="5">
    <source>
        <dbReference type="SAM" id="MobiDB-lite"/>
    </source>
</evidence>
<evidence type="ECO:0000256" key="6">
    <source>
        <dbReference type="SAM" id="Phobius"/>
    </source>
</evidence>
<keyword evidence="8" id="KW-1185">Reference proteome</keyword>
<dbReference type="GO" id="GO:0016705">
    <property type="term" value="F:oxidoreductase activity, acting on paired donors, with incorporation or reduction of molecular oxygen"/>
    <property type="evidence" value="ECO:0007669"/>
    <property type="project" value="InterPro"/>
</dbReference>
<keyword evidence="6" id="KW-0472">Membrane</keyword>